<protein>
    <submittedName>
        <fullName evidence="2">Crp/Fnr family transcriptional regulator</fullName>
    </submittedName>
</protein>
<dbReference type="InterPro" id="IPR000595">
    <property type="entry name" value="cNMP-bd_dom"/>
</dbReference>
<evidence type="ECO:0000313" key="3">
    <source>
        <dbReference type="Proteomes" id="UP000727490"/>
    </source>
</evidence>
<feature type="domain" description="Cyclic nucleotide-binding" evidence="1">
    <location>
        <begin position="32"/>
        <end position="118"/>
    </location>
</feature>
<sequence length="192" mass="22108">MNNNPPLFEKLNSVSRLSKVSFDTLSTFFVHKNFSKGSNLLVTGNIQNELYFIKKGVQMAFFENSQKLHVMAFTYPSDFCAIPDSFLLQKPSKYSLLCLSDTEVLALSYKDLQTLFLNHRDIETLFRKMTELILAGVLDRQLAMQSENMEQRFRSFCTRSPHLLQLVPQKYLASYLGIDPTNFSKLINSIKI</sequence>
<dbReference type="EMBL" id="RPHB01000005">
    <property type="protein sequence ID" value="MBW3468663.1"/>
    <property type="molecule type" value="Genomic_DNA"/>
</dbReference>
<dbReference type="Pfam" id="PF00027">
    <property type="entry name" value="cNMP_binding"/>
    <property type="match status" value="1"/>
</dbReference>
<name>A0A951J0E5_9BACT</name>
<evidence type="ECO:0000259" key="1">
    <source>
        <dbReference type="Pfam" id="PF00027"/>
    </source>
</evidence>
<evidence type="ECO:0000313" key="2">
    <source>
        <dbReference type="EMBL" id="MBW3468663.1"/>
    </source>
</evidence>
<keyword evidence="3" id="KW-1185">Reference proteome</keyword>
<dbReference type="AlphaFoldDB" id="A0A951J0E5"/>
<dbReference type="RefSeq" id="WP_219290320.1">
    <property type="nucleotide sequence ID" value="NZ_RPHB01000005.1"/>
</dbReference>
<reference evidence="2 3" key="1">
    <citation type="journal article" date="2020" name="Syst. Appl. Microbiol.">
        <title>Arthrospiribacter ruber gen. nov., sp. nov., a novel bacterium isolated from Arthrospira cultures.</title>
        <authorList>
            <person name="Waleron M."/>
            <person name="Misztak A."/>
            <person name="Waleron M.M."/>
            <person name="Furmaniak M."/>
            <person name="Mrozik A."/>
            <person name="Waleron K."/>
        </authorList>
    </citation>
    <scope>NUCLEOTIDE SEQUENCE [LARGE SCALE GENOMIC DNA]</scope>
    <source>
        <strain evidence="2 3">DPMB0001</strain>
    </source>
</reference>
<comment type="caution">
    <text evidence="2">The sequence shown here is derived from an EMBL/GenBank/DDBJ whole genome shotgun (WGS) entry which is preliminary data.</text>
</comment>
<proteinExistence type="predicted"/>
<organism evidence="2 3">
    <name type="scientific">Arthrospiribacter ruber</name>
    <dbReference type="NCBI Taxonomy" id="2487934"/>
    <lineage>
        <taxon>Bacteria</taxon>
        <taxon>Pseudomonadati</taxon>
        <taxon>Bacteroidota</taxon>
        <taxon>Cytophagia</taxon>
        <taxon>Cytophagales</taxon>
        <taxon>Cyclobacteriaceae</taxon>
        <taxon>Arthrospiribacter</taxon>
    </lineage>
</organism>
<accession>A0A951J0E5</accession>
<gene>
    <name evidence="2" type="ORF">EGN73_12685</name>
</gene>
<dbReference type="Proteomes" id="UP000727490">
    <property type="component" value="Unassembled WGS sequence"/>
</dbReference>